<dbReference type="Proteomes" id="UP001338125">
    <property type="component" value="Unassembled WGS sequence"/>
</dbReference>
<keyword evidence="2" id="KW-1185">Reference proteome</keyword>
<dbReference type="EMBL" id="JAVFKD010000002">
    <property type="protein sequence ID" value="KAK5997035.1"/>
    <property type="molecule type" value="Genomic_DNA"/>
</dbReference>
<organism evidence="1 2">
    <name type="scientific">Cladobotryum mycophilum</name>
    <dbReference type="NCBI Taxonomy" id="491253"/>
    <lineage>
        <taxon>Eukaryota</taxon>
        <taxon>Fungi</taxon>
        <taxon>Dikarya</taxon>
        <taxon>Ascomycota</taxon>
        <taxon>Pezizomycotina</taxon>
        <taxon>Sordariomycetes</taxon>
        <taxon>Hypocreomycetidae</taxon>
        <taxon>Hypocreales</taxon>
        <taxon>Hypocreaceae</taxon>
        <taxon>Cladobotryum</taxon>
    </lineage>
</organism>
<name>A0ABR0SZ39_9HYPO</name>
<comment type="caution">
    <text evidence="1">The sequence shown here is derived from an EMBL/GenBank/DDBJ whole genome shotgun (WGS) entry which is preliminary data.</text>
</comment>
<reference evidence="1 2" key="1">
    <citation type="submission" date="2024-01" db="EMBL/GenBank/DDBJ databases">
        <title>Complete genome of Cladobotryum mycophilum ATHUM6906.</title>
        <authorList>
            <person name="Christinaki A.C."/>
            <person name="Myridakis A.I."/>
            <person name="Kouvelis V.N."/>
        </authorList>
    </citation>
    <scope>NUCLEOTIDE SEQUENCE [LARGE SCALE GENOMIC DNA]</scope>
    <source>
        <strain evidence="1 2">ATHUM6906</strain>
    </source>
</reference>
<evidence type="ECO:0000313" key="1">
    <source>
        <dbReference type="EMBL" id="KAK5997035.1"/>
    </source>
</evidence>
<gene>
    <name evidence="1" type="ORF">PT974_02385</name>
</gene>
<evidence type="ECO:0000313" key="2">
    <source>
        <dbReference type="Proteomes" id="UP001338125"/>
    </source>
</evidence>
<accession>A0ABR0SZ39</accession>
<proteinExistence type="predicted"/>
<protein>
    <submittedName>
        <fullName evidence="1">Uncharacterized protein</fullName>
    </submittedName>
</protein>
<sequence length="179" mass="20479">MRKVAKCILGEDLEEFAFYRFIIDPSSYDGTLRAAAFDLEDPEARRGPWNSIKGWIAYLLEDALECPDKEWDRCVGVTISLVAHAHLWLQTNIRDLNRTPIPLASRKVISPALLLKALDSIDPTREANPTPVLEKKIRNLPAVNLEPGPWQKDKRVQKWLADLYKYGMRKPEPNDEGEL</sequence>